<dbReference type="SUPFAM" id="SSF51445">
    <property type="entry name" value="(Trans)glycosidases"/>
    <property type="match status" value="1"/>
</dbReference>
<dbReference type="Proteomes" id="UP001589755">
    <property type="component" value="Unassembled WGS sequence"/>
</dbReference>
<feature type="signal peptide" evidence="2">
    <location>
        <begin position="1"/>
        <end position="24"/>
    </location>
</feature>
<dbReference type="InterPro" id="IPR024749">
    <property type="entry name" value="Collagen-bd_put"/>
</dbReference>
<organism evidence="5 6">
    <name type="scientific">Chelativorans intermedius</name>
    <dbReference type="NCBI Taxonomy" id="515947"/>
    <lineage>
        <taxon>Bacteria</taxon>
        <taxon>Pseudomonadati</taxon>
        <taxon>Pseudomonadota</taxon>
        <taxon>Alphaproteobacteria</taxon>
        <taxon>Hyphomicrobiales</taxon>
        <taxon>Phyllobacteriaceae</taxon>
        <taxon>Chelativorans</taxon>
    </lineage>
</organism>
<dbReference type="GO" id="GO:0016787">
    <property type="term" value="F:hydrolase activity"/>
    <property type="evidence" value="ECO:0007669"/>
    <property type="project" value="UniProtKB-KW"/>
</dbReference>
<dbReference type="PANTHER" id="PTHR37836:SF2">
    <property type="entry name" value="DUF4038 DOMAIN-CONTAINING PROTEIN"/>
    <property type="match status" value="1"/>
</dbReference>
<feature type="domain" description="Apiosidase-like catalytic" evidence="4">
    <location>
        <begin position="42"/>
        <end position="348"/>
    </location>
</feature>
<feature type="domain" description="Putative collagen-binding" evidence="3">
    <location>
        <begin position="375"/>
        <end position="443"/>
    </location>
</feature>
<keyword evidence="6" id="KW-1185">Reference proteome</keyword>
<gene>
    <name evidence="5" type="ORF">ACFFJ2_07170</name>
</gene>
<evidence type="ECO:0000313" key="6">
    <source>
        <dbReference type="Proteomes" id="UP001589755"/>
    </source>
</evidence>
<dbReference type="Gene3D" id="3.20.20.80">
    <property type="entry name" value="Glycosidases"/>
    <property type="match status" value="1"/>
</dbReference>
<feature type="chain" id="PRO_5045729990" evidence="2">
    <location>
        <begin position="25"/>
        <end position="455"/>
    </location>
</feature>
<accession>A0ABV6D6A0</accession>
<dbReference type="PANTHER" id="PTHR37836">
    <property type="entry name" value="LMO1036 PROTEIN"/>
    <property type="match status" value="1"/>
</dbReference>
<comment type="caution">
    <text evidence="5">The sequence shown here is derived from an EMBL/GenBank/DDBJ whole genome shotgun (WGS) entry which is preliminary data.</text>
</comment>
<evidence type="ECO:0000259" key="3">
    <source>
        <dbReference type="Pfam" id="PF12904"/>
    </source>
</evidence>
<keyword evidence="2" id="KW-0732">Signal</keyword>
<keyword evidence="5" id="KW-0378">Hydrolase</keyword>
<protein>
    <submittedName>
        <fullName evidence="5">Glycoside hydrolase family 140 protein</fullName>
    </submittedName>
</protein>
<evidence type="ECO:0000313" key="5">
    <source>
        <dbReference type="EMBL" id="MFC0208178.1"/>
    </source>
</evidence>
<dbReference type="Pfam" id="PF12904">
    <property type="entry name" value="Collagen_bind_2"/>
    <property type="match status" value="1"/>
</dbReference>
<evidence type="ECO:0000256" key="1">
    <source>
        <dbReference type="SAM" id="MobiDB-lite"/>
    </source>
</evidence>
<proteinExistence type="predicted"/>
<dbReference type="Pfam" id="PF13204">
    <property type="entry name" value="Apiosidase"/>
    <property type="match status" value="1"/>
</dbReference>
<reference evidence="5 6" key="1">
    <citation type="submission" date="2024-09" db="EMBL/GenBank/DDBJ databases">
        <authorList>
            <person name="Sun Q."/>
            <person name="Mori K."/>
        </authorList>
    </citation>
    <scope>NUCLEOTIDE SEQUENCE [LARGE SCALE GENOMIC DNA]</scope>
    <source>
        <strain evidence="5 6">CCM 8543</strain>
    </source>
</reference>
<evidence type="ECO:0000259" key="4">
    <source>
        <dbReference type="Pfam" id="PF13204"/>
    </source>
</evidence>
<sequence length="455" mass="49272">MKRCCHAVLASVLLLVAGASSGRACVPADPAAAPAFPLHVPQGKRHLEDAAGRPFFMNGDTPWSLIAELSREDAAFYLRDRKARGFNTILVNLIEHKFATKAPANIYGERPFLAHGDFGSVNEHYFAHADWVLGKACELGFLVLLAPAYLGFGGGGDGWYADMQQSGEEKLRAYGRFVGARYKGFDNIVWVHGGDHNPEDKDLVRAIAAGIREVDPGALHTAHGAPETAAMDYWAGEPWLSINNVYTYGPVHSHARRQYSRSDALPFFLMESAYEFEHDADARRIRTQAYSAVLSGAFGHLYGNNPIWHFSGPGLFPPPMGWKEALDSPGARSMSVLAGIFRSIAWWQLVPDMRGGFLGSPEGGETPPLAAIAADGSFALAYLPDGGAVTLDLARLSGEMFSARWRDPGDGSALPVAGAPLSSAPRRLKPPERNSVGDGDWILEVFRVGEKGDVR</sequence>
<evidence type="ECO:0000256" key="2">
    <source>
        <dbReference type="SAM" id="SignalP"/>
    </source>
</evidence>
<feature type="region of interest" description="Disordered" evidence="1">
    <location>
        <begin position="409"/>
        <end position="435"/>
    </location>
</feature>
<dbReference type="InterPro" id="IPR017853">
    <property type="entry name" value="GH"/>
</dbReference>
<dbReference type="EMBL" id="JBHLXD010000009">
    <property type="protein sequence ID" value="MFC0208178.1"/>
    <property type="molecule type" value="Genomic_DNA"/>
</dbReference>
<dbReference type="InterPro" id="IPR025277">
    <property type="entry name" value="Apiosidase-like_cat_dom"/>
</dbReference>
<dbReference type="RefSeq" id="WP_261521406.1">
    <property type="nucleotide sequence ID" value="NZ_JAODNW010000018.1"/>
</dbReference>
<name>A0ABV6D6A0_9HYPH</name>